<comment type="caution">
    <text evidence="1">The sequence shown here is derived from an EMBL/GenBank/DDBJ whole genome shotgun (WGS) entry which is preliminary data.</text>
</comment>
<evidence type="ECO:0000313" key="1">
    <source>
        <dbReference type="EMBL" id="MBE9189638.1"/>
    </source>
</evidence>
<dbReference type="RefSeq" id="WP_193930870.1">
    <property type="nucleotide sequence ID" value="NZ_CAWPMZ010000128.1"/>
</dbReference>
<reference evidence="1 2" key="1">
    <citation type="submission" date="2020-10" db="EMBL/GenBank/DDBJ databases">
        <authorList>
            <person name="Castelo-Branco R."/>
            <person name="Eusebio N."/>
            <person name="Adriana R."/>
            <person name="Vieira A."/>
            <person name="Brugerolle De Fraissinette N."/>
            <person name="Rezende De Castro R."/>
            <person name="Schneider M.P."/>
            <person name="Vasconcelos V."/>
            <person name="Leao P.N."/>
        </authorList>
    </citation>
    <scope>NUCLEOTIDE SEQUENCE [LARGE SCALE GENOMIC DNA]</scope>
    <source>
        <strain evidence="1 2">LEGE 06123</strain>
    </source>
</reference>
<dbReference type="Proteomes" id="UP000651156">
    <property type="component" value="Unassembled WGS sequence"/>
</dbReference>
<name>A0ABR9UQK9_9CHRO</name>
<evidence type="ECO:0000313" key="2">
    <source>
        <dbReference type="Proteomes" id="UP000651156"/>
    </source>
</evidence>
<accession>A0ABR9UQK9</accession>
<proteinExistence type="predicted"/>
<gene>
    <name evidence="1" type="ORF">IQ230_04515</name>
</gene>
<sequence length="1335" mass="153428">MSEQVYSWKRFWCPRSGSINLADGGYLYNPDAEWGKAYNPNLITLEAIANVPCLVLLGEPGIGKSQELENLKILTEKKICDPRQVLPLNLRSCTNLKDDLFKDETFTDWLEDTYHLYLFLDSLDEGILSIPTLAAGLIDELKKQKYHNHINRLHLRLACRTFVFPAILEEGLKGIWQKDYVEIYELAPLRRVDVIEAAKAEGFSPDDFLKEIGQKDVVPLAIKPITLRFLLNTYRRHNGQFPSNQKIYELYLEGCQLLCQEVSESRQASNRKGNLDADQRLIVAARIAAIAVFANRFAVWTGINQGNVPTEDVLVQTLCLGYENANGREFEITRVAIEEVLDTGLFSSRGLHRMGWAHQTYAEFLAAWYLVQHEIPLAQITKLIFSSEDPDHKLIPQLHETAAWLASIRTDVLQEFIKTDPDVLLRSDVPTDANVRSSIVDNLLTQYEEEKLFDWDRNNYRNYAKLKHPGLADQLRLYICDSSKQIDARDLAIDIAEVCEVCDLQAELVNLALDSSQPVYLRVSAAKALCLIGDTVTLLKLKPLGTEQLPEDEDDRLKGYALQALWSEHLTAEELFQALTLPKKRNFFGEYRMFLNYKIVPQLQPHDLVIALNWLEKQGARGFGHPFKELGDAILVKAWESFDLPRVAESFTKVALVQWREDQTIITDDNKLQEQFALSLLNNSKRRHTLIEQAVLIILETEEAPDLLLSENVLVSEDIFWMLERLESSNCEKTQKIWVQLIQRSFNRQDVKHIDAILIATQSNKILQEVFAAYFAPIELNSTQADKLRSDYLRMQEMQYRRQNPPLLEPPPKERVLRLLEKLEAGDLSAWSQLNMEMTRKPESKYDDNEFKLDLTKLPGWQEAEEPTRRRIIESAKKYVQYQDDINYDWIGTNTFNRPALAGCRAFQLLLKQNSDFLEHLSPEIWKKWAPVIIASPSSNPNEDFYLETVKRTYLNAPHESIHTLLKLIDKENQEHDHISVIDRFDKCWNEWLKLALLEKAKDPKLKPKCLGEILEKLLKQGFTEARNFAKSLISFALPSAENEREKVLIAARVLVENSDPCSWSFIWLLIQQDSSFGREVLELAACHHLHEIQLNLTEIQLADLYLWLVRQYPYDEDPDHSNISTARDDMARLRDNVLTQLKERGTLQACTEIQRLIPELPNIAWLRKTLINAQINMRRKTWQPLQPAQIFQLVSSQKNNQSTHIQTETLIMQGSNNPNLNFGGSVGAVNVNSTVHGDQIGTQHNYASEQNLREAFDEIQQIFNRLIQTYPTSTEPEQQIVVAEAVKEVKQNPTLMTRVKVGGQAFIFEALQKASDQWWVSPFVKAIEAAIKGQ</sequence>
<protein>
    <submittedName>
        <fullName evidence="1">Uncharacterized protein</fullName>
    </submittedName>
</protein>
<organism evidence="1 2">
    <name type="scientific">Gloeocapsopsis crepidinum LEGE 06123</name>
    <dbReference type="NCBI Taxonomy" id="588587"/>
    <lineage>
        <taxon>Bacteria</taxon>
        <taxon>Bacillati</taxon>
        <taxon>Cyanobacteriota</taxon>
        <taxon>Cyanophyceae</taxon>
        <taxon>Oscillatoriophycideae</taxon>
        <taxon>Chroococcales</taxon>
        <taxon>Chroococcaceae</taxon>
        <taxon>Gloeocapsopsis</taxon>
    </lineage>
</organism>
<dbReference type="EMBL" id="JADEWN010000007">
    <property type="protein sequence ID" value="MBE9189638.1"/>
    <property type="molecule type" value="Genomic_DNA"/>
</dbReference>
<keyword evidence="2" id="KW-1185">Reference proteome</keyword>